<dbReference type="PANTHER" id="PTHR12983:SF9">
    <property type="entry name" value="E3 UBIQUITIN-PROTEIN LIGASE RNF10"/>
    <property type="match status" value="1"/>
</dbReference>
<dbReference type="PROSITE" id="PS50089">
    <property type="entry name" value="ZF_RING_2"/>
    <property type="match status" value="1"/>
</dbReference>
<gene>
    <name evidence="9" type="ORF">H4R18_000191</name>
</gene>
<feature type="region of interest" description="Disordered" evidence="7">
    <location>
        <begin position="245"/>
        <end position="319"/>
    </location>
</feature>
<dbReference type="InterPro" id="IPR018957">
    <property type="entry name" value="Znf_C3HC4_RING-type"/>
</dbReference>
<dbReference type="GO" id="GO:0005737">
    <property type="term" value="C:cytoplasm"/>
    <property type="evidence" value="ECO:0007669"/>
    <property type="project" value="UniProtKB-SubCell"/>
</dbReference>
<dbReference type="Proteomes" id="UP001140217">
    <property type="component" value="Unassembled WGS sequence"/>
</dbReference>
<sequence length="882" mass="92173">MSVDDACRLVAGAQRCVLLVGSGVSARLELQADPEPRAASSDLQRAIAELRAGTGSGGSGVAALAARLAAAQRLVRVYTDDVRPLAAAPSEQQAGVDARTVCIHGRIDEFACRACAATGRMTQAALDAAGSGAEVACGACQACGPLATGPEDAAAAFVPSIHRAQCSERAALAMARADAAARIDLLLVLGAPAAGSEAWGGLLHALAASAARTIAVGETALDGVETIAMDAGAFAQYLLNADGGDGGSHGGLQGPQGLQDHQSQNHQPRPGGRRAKGRGRDKTSLTHLLGFRLPARVPPPPGLGRPRRRAAEGPVSERQAEASRKAFINANFRFVLRARHWSSFMAVGERPDMQLRAEWIERVLMPVAGGDSVTCPICLSCPTAARITKCGHVFCLPCIMRHQSYGAERCPVCWCAISADALLPVHPWAVRYDIGAGGSAGPAGLAAGAPIAMRLMKRQRGTTTCLPRRSSPACAASAAAAATATRFPWTFTEGALPFARVMLAASAYSAAEYERELHELRRARDAEDAGSEPRLFIEAALASVEDALQSARAPGPAEARLEAQALAAQAEAESGSPAEPAASGSDGASDNRSDSSSSSSGDDDDDDFIYFYQADDGQHVYMHPLHVRILAHDRGGYAELPDAVELRVRHAVESVVTDEVRRRMRFLGHLSLRCEVVIVEPELKHAVSRETLDAFRPQLAHHDRQHAARARAAALDEARAEAMAAAAQAAAAQAAADADAEMLAYSSAAASGAEAAASDFPALGDAAPPTPSPGSARAQPPRTTITTAAAGALWPRHPPPQANGAYSGLWDEFERAAAATTTAAPADEYDAPDHYEDQYDDLDDIAVATKDAPTHSAGGRKRHGRKKEVKLVLAGSNMRRSR</sequence>
<feature type="compositionally biased region" description="Gly residues" evidence="7">
    <location>
        <begin position="245"/>
        <end position="254"/>
    </location>
</feature>
<feature type="region of interest" description="Disordered" evidence="7">
    <location>
        <begin position="565"/>
        <end position="608"/>
    </location>
</feature>
<feature type="domain" description="RING-type" evidence="8">
    <location>
        <begin position="375"/>
        <end position="413"/>
    </location>
</feature>
<dbReference type="GO" id="GO:0008270">
    <property type="term" value="F:zinc ion binding"/>
    <property type="evidence" value="ECO:0007669"/>
    <property type="project" value="UniProtKB-KW"/>
</dbReference>
<feature type="compositionally biased region" description="Basic residues" evidence="7">
    <location>
        <begin position="858"/>
        <end position="868"/>
    </location>
</feature>
<accession>A0A9W8HHI0</accession>
<dbReference type="OrthoDB" id="302966at2759"/>
<keyword evidence="3" id="KW-0479">Metal-binding</keyword>
<comment type="caution">
    <text evidence="9">The sequence shown here is derived from an EMBL/GenBank/DDBJ whole genome shotgun (WGS) entry which is preliminary data.</text>
</comment>
<dbReference type="GO" id="GO:0045944">
    <property type="term" value="P:positive regulation of transcription by RNA polymerase II"/>
    <property type="evidence" value="ECO:0007669"/>
    <property type="project" value="TreeGrafter"/>
</dbReference>
<dbReference type="SUPFAM" id="SSF57850">
    <property type="entry name" value="RING/U-box"/>
    <property type="match status" value="1"/>
</dbReference>
<dbReference type="GO" id="GO:0000976">
    <property type="term" value="F:transcription cis-regulatory region binding"/>
    <property type="evidence" value="ECO:0007669"/>
    <property type="project" value="TreeGrafter"/>
</dbReference>
<evidence type="ECO:0000256" key="1">
    <source>
        <dbReference type="ARBA" id="ARBA00004496"/>
    </source>
</evidence>
<name>A0A9W8HHI0_9FUNG</name>
<dbReference type="InterPro" id="IPR001841">
    <property type="entry name" value="Znf_RING"/>
</dbReference>
<evidence type="ECO:0000313" key="9">
    <source>
        <dbReference type="EMBL" id="KAJ2785976.1"/>
    </source>
</evidence>
<dbReference type="AlphaFoldDB" id="A0A9W8HHI0"/>
<dbReference type="SMART" id="SM00184">
    <property type="entry name" value="RING"/>
    <property type="match status" value="1"/>
</dbReference>
<keyword evidence="2" id="KW-0963">Cytoplasm</keyword>
<evidence type="ECO:0000313" key="10">
    <source>
        <dbReference type="Proteomes" id="UP001140217"/>
    </source>
</evidence>
<dbReference type="PANTHER" id="PTHR12983">
    <property type="entry name" value="RING FINGER 10 FAMILY MEMBER"/>
    <property type="match status" value="1"/>
</dbReference>
<dbReference type="InterPro" id="IPR029035">
    <property type="entry name" value="DHS-like_NAD/FAD-binding_dom"/>
</dbReference>
<evidence type="ECO:0000256" key="7">
    <source>
        <dbReference type="SAM" id="MobiDB-lite"/>
    </source>
</evidence>
<keyword evidence="4 6" id="KW-0863">Zinc-finger</keyword>
<protein>
    <recommendedName>
        <fullName evidence="8">RING-type domain-containing protein</fullName>
    </recommendedName>
</protein>
<dbReference type="InterPro" id="IPR039739">
    <property type="entry name" value="MAG2/RNF10"/>
</dbReference>
<organism evidence="9 10">
    <name type="scientific">Coemansia javaensis</name>
    <dbReference type="NCBI Taxonomy" id="2761396"/>
    <lineage>
        <taxon>Eukaryota</taxon>
        <taxon>Fungi</taxon>
        <taxon>Fungi incertae sedis</taxon>
        <taxon>Zoopagomycota</taxon>
        <taxon>Kickxellomycotina</taxon>
        <taxon>Kickxellomycetes</taxon>
        <taxon>Kickxellales</taxon>
        <taxon>Kickxellaceae</taxon>
        <taxon>Coemansia</taxon>
    </lineage>
</organism>
<evidence type="ECO:0000256" key="4">
    <source>
        <dbReference type="ARBA" id="ARBA00022771"/>
    </source>
</evidence>
<dbReference type="InterPro" id="IPR017907">
    <property type="entry name" value="Znf_RING_CS"/>
</dbReference>
<dbReference type="Gene3D" id="3.30.40.10">
    <property type="entry name" value="Zinc/RING finger domain, C3HC4 (zinc finger)"/>
    <property type="match status" value="1"/>
</dbReference>
<dbReference type="EMBL" id="JANBUL010000005">
    <property type="protein sequence ID" value="KAJ2785976.1"/>
    <property type="molecule type" value="Genomic_DNA"/>
</dbReference>
<evidence type="ECO:0000256" key="6">
    <source>
        <dbReference type="PROSITE-ProRule" id="PRU00175"/>
    </source>
</evidence>
<proteinExistence type="predicted"/>
<evidence type="ECO:0000256" key="3">
    <source>
        <dbReference type="ARBA" id="ARBA00022723"/>
    </source>
</evidence>
<evidence type="ECO:0000256" key="2">
    <source>
        <dbReference type="ARBA" id="ARBA00022490"/>
    </source>
</evidence>
<keyword evidence="5" id="KW-0862">Zinc</keyword>
<feature type="compositionally biased region" description="Low complexity" evidence="7">
    <location>
        <begin position="565"/>
        <end position="600"/>
    </location>
</feature>
<evidence type="ECO:0000259" key="8">
    <source>
        <dbReference type="PROSITE" id="PS50089"/>
    </source>
</evidence>
<dbReference type="InterPro" id="IPR013083">
    <property type="entry name" value="Znf_RING/FYVE/PHD"/>
</dbReference>
<feature type="region of interest" description="Disordered" evidence="7">
    <location>
        <begin position="852"/>
        <end position="882"/>
    </location>
</feature>
<comment type="subcellular location">
    <subcellularLocation>
        <location evidence="1">Cytoplasm</location>
    </subcellularLocation>
</comment>
<dbReference type="SUPFAM" id="SSF52467">
    <property type="entry name" value="DHS-like NAD/FAD-binding domain"/>
    <property type="match status" value="1"/>
</dbReference>
<reference evidence="9" key="1">
    <citation type="submission" date="2022-07" db="EMBL/GenBank/DDBJ databases">
        <title>Phylogenomic reconstructions and comparative analyses of Kickxellomycotina fungi.</title>
        <authorList>
            <person name="Reynolds N.K."/>
            <person name="Stajich J.E."/>
            <person name="Barry K."/>
            <person name="Grigoriev I.V."/>
            <person name="Crous P."/>
            <person name="Smith M.E."/>
        </authorList>
    </citation>
    <scope>NUCLEOTIDE SEQUENCE</scope>
    <source>
        <strain evidence="9">NBRC 105414</strain>
    </source>
</reference>
<feature type="region of interest" description="Disordered" evidence="7">
    <location>
        <begin position="760"/>
        <end position="781"/>
    </location>
</feature>
<evidence type="ECO:0000256" key="5">
    <source>
        <dbReference type="ARBA" id="ARBA00022833"/>
    </source>
</evidence>
<keyword evidence="10" id="KW-1185">Reference proteome</keyword>
<dbReference type="Pfam" id="PF00097">
    <property type="entry name" value="zf-C3HC4"/>
    <property type="match status" value="1"/>
</dbReference>
<dbReference type="PROSITE" id="PS00518">
    <property type="entry name" value="ZF_RING_1"/>
    <property type="match status" value="1"/>
</dbReference>